<dbReference type="EMBL" id="SNRW01000679">
    <property type="protein sequence ID" value="KAA6399802.1"/>
    <property type="molecule type" value="Genomic_DNA"/>
</dbReference>
<proteinExistence type="predicted"/>
<dbReference type="AlphaFoldDB" id="A0A5J4WZ57"/>
<accession>A0A5J4WZ57</accession>
<protein>
    <submittedName>
        <fullName evidence="1">Uncharacterized protein</fullName>
    </submittedName>
</protein>
<gene>
    <name evidence="1" type="ORF">EZS28_004675</name>
</gene>
<reference evidence="1 2" key="1">
    <citation type="submission" date="2019-03" db="EMBL/GenBank/DDBJ databases">
        <title>Single cell metagenomics reveals metabolic interactions within the superorganism composed of flagellate Streblomastix strix and complex community of Bacteroidetes bacteria on its surface.</title>
        <authorList>
            <person name="Treitli S.C."/>
            <person name="Kolisko M."/>
            <person name="Husnik F."/>
            <person name="Keeling P."/>
            <person name="Hampl V."/>
        </authorList>
    </citation>
    <scope>NUCLEOTIDE SEQUENCE [LARGE SCALE GENOMIC DNA]</scope>
    <source>
        <strain evidence="1">ST1C</strain>
    </source>
</reference>
<sequence length="202" mass="23433">MFQLDENKLLDEFRYEQLDSLTIQTPTMFVELQTPEEKINILVNEDRIYKLIGVVPGYQIIKHKDENGEMVEIKNEKTLEEIMINRGDILNLNQITVDLRVNFNGIVYTLNNVSSSITVNLLKKMVLLKDDSADSGGNLELIEGLATTNIWRYFGNDDEDHLYISIRVYHLQKLDSILPSQRKIYLNHVSQYTIRVILSIKS</sequence>
<organism evidence="1 2">
    <name type="scientific">Streblomastix strix</name>
    <dbReference type="NCBI Taxonomy" id="222440"/>
    <lineage>
        <taxon>Eukaryota</taxon>
        <taxon>Metamonada</taxon>
        <taxon>Preaxostyla</taxon>
        <taxon>Oxymonadida</taxon>
        <taxon>Streblomastigidae</taxon>
        <taxon>Streblomastix</taxon>
    </lineage>
</organism>
<name>A0A5J4WZ57_9EUKA</name>
<dbReference type="Proteomes" id="UP000324800">
    <property type="component" value="Unassembled WGS sequence"/>
</dbReference>
<evidence type="ECO:0000313" key="2">
    <source>
        <dbReference type="Proteomes" id="UP000324800"/>
    </source>
</evidence>
<comment type="caution">
    <text evidence="1">The sequence shown here is derived from an EMBL/GenBank/DDBJ whole genome shotgun (WGS) entry which is preliminary data.</text>
</comment>
<evidence type="ECO:0000313" key="1">
    <source>
        <dbReference type="EMBL" id="KAA6399802.1"/>
    </source>
</evidence>